<reference evidence="2" key="1">
    <citation type="submission" date="2023-03" db="EMBL/GenBank/DDBJ databases">
        <title>Complete genome of Cladonia borealis.</title>
        <authorList>
            <person name="Park H."/>
        </authorList>
    </citation>
    <scope>NUCLEOTIDE SEQUENCE</scope>
    <source>
        <strain evidence="2">ANT050790</strain>
    </source>
</reference>
<name>A0AA39QXH1_9LECA</name>
<proteinExistence type="predicted"/>
<sequence>MEQATMTPAEKWQDDLTYDNSLLPTGDANPAGTASRVHREEIKTTPVFSAEVLAKVLEASREPGAQTENLLPQYGLLAKVLHNFNSKEDKDPKEAEVQSQASKKEKDKEEERVQRQASKEEDDKLEEGVQSQGSKEDEDKEEDGYHTKASSELGYSAPDGRESIPEPEDKRLFVNMNAPWSAFICGSQGSGKSYTLSCMLEAALWQSKRVKFPGKLPNPLTAMVFHYDKFNSCSTSQICEAAYLSSSGIPVKVLVSPSNYMTMKKAYENIPGFPQNAKKPVVRPLVLFEEQLNLERMMTLMAAEEKDGKMPLYMESVRSTLRAMAMNDKKTRVVNFADFEQRIEAITPIGNQRTMLDSRINLLRGFFLKPKTGKPQVPKNKQEEQQQKNQADVDNFLIKHRDKNIWNFKAGELTIVDLSCPFIEEGAACTLFNICLQLFQEGRQDIGRLVALDEAHKYMTATSASSRFTENILSVVRQQRHLATRVIIATQEPTISPALLDLSSMTIVHRFTSPSWLTVLKSHLAGLSIEGETSKRDVADVFKQIVKLEAGQALLFSPSGMTGVDPETDLKRLKMQKLGVGYLKIGVRNRLTEDGGRSILATTPSN</sequence>
<accession>A0AA39QXH1</accession>
<protein>
    <submittedName>
        <fullName evidence="2">Uncharacterized protein</fullName>
    </submittedName>
</protein>
<dbReference type="EMBL" id="JAFEKC020000017">
    <property type="protein sequence ID" value="KAK0510226.1"/>
    <property type="molecule type" value="Genomic_DNA"/>
</dbReference>
<dbReference type="Proteomes" id="UP001166286">
    <property type="component" value="Unassembled WGS sequence"/>
</dbReference>
<gene>
    <name evidence="2" type="ORF">JMJ35_007620</name>
</gene>
<feature type="region of interest" description="Disordered" evidence="1">
    <location>
        <begin position="371"/>
        <end position="391"/>
    </location>
</feature>
<feature type="region of interest" description="Disordered" evidence="1">
    <location>
        <begin position="87"/>
        <end position="166"/>
    </location>
</feature>
<comment type="caution">
    <text evidence="2">The sequence shown here is derived from an EMBL/GenBank/DDBJ whole genome shotgun (WGS) entry which is preliminary data.</text>
</comment>
<feature type="compositionally biased region" description="Basic and acidic residues" evidence="1">
    <location>
        <begin position="87"/>
        <end position="122"/>
    </location>
</feature>
<evidence type="ECO:0000256" key="1">
    <source>
        <dbReference type="SAM" id="MobiDB-lite"/>
    </source>
</evidence>
<evidence type="ECO:0000313" key="2">
    <source>
        <dbReference type="EMBL" id="KAK0510226.1"/>
    </source>
</evidence>
<feature type="region of interest" description="Disordered" evidence="1">
    <location>
        <begin position="1"/>
        <end position="42"/>
    </location>
</feature>
<evidence type="ECO:0000313" key="3">
    <source>
        <dbReference type="Proteomes" id="UP001166286"/>
    </source>
</evidence>
<organism evidence="2 3">
    <name type="scientific">Cladonia borealis</name>
    <dbReference type="NCBI Taxonomy" id="184061"/>
    <lineage>
        <taxon>Eukaryota</taxon>
        <taxon>Fungi</taxon>
        <taxon>Dikarya</taxon>
        <taxon>Ascomycota</taxon>
        <taxon>Pezizomycotina</taxon>
        <taxon>Lecanoromycetes</taxon>
        <taxon>OSLEUM clade</taxon>
        <taxon>Lecanoromycetidae</taxon>
        <taxon>Lecanorales</taxon>
        <taxon>Lecanorineae</taxon>
        <taxon>Cladoniaceae</taxon>
        <taxon>Cladonia</taxon>
    </lineage>
</organism>
<dbReference type="SUPFAM" id="SSF52540">
    <property type="entry name" value="P-loop containing nucleoside triphosphate hydrolases"/>
    <property type="match status" value="1"/>
</dbReference>
<dbReference type="InterPro" id="IPR027417">
    <property type="entry name" value="P-loop_NTPase"/>
</dbReference>
<keyword evidence="3" id="KW-1185">Reference proteome</keyword>
<dbReference type="AlphaFoldDB" id="A0AA39QXH1"/>
<dbReference type="Gene3D" id="3.40.50.300">
    <property type="entry name" value="P-loop containing nucleotide triphosphate hydrolases"/>
    <property type="match status" value="1"/>
</dbReference>